<reference evidence="1" key="1">
    <citation type="submission" date="2009-07" db="EMBL/GenBank/DDBJ databases">
        <authorList>
            <consortium name="US DOE Joint Genome Institute (JGI-PGF)"/>
            <person name="Lucas S."/>
            <person name="Copeland A."/>
            <person name="Lapidus A."/>
            <person name="Glavina del Rio T."/>
            <person name="Tice H."/>
            <person name="Bruce D."/>
            <person name="Goodwin L."/>
            <person name="Pitluck S."/>
            <person name="Larimer F."/>
            <person name="Land M.L."/>
            <person name="Mouttaki H."/>
            <person name="He Z."/>
            <person name="Zhou J."/>
            <person name="Hemme C.L."/>
        </authorList>
    </citation>
    <scope>NUCLEOTIDE SEQUENCE [LARGE SCALE GENOMIC DNA]</scope>
    <source>
        <strain evidence="1">DSM 2782</strain>
    </source>
</reference>
<dbReference type="PANTHER" id="PTHR38659">
    <property type="entry name" value="METAL-DEPENDENT PHOSPHOHYDROLASE"/>
    <property type="match status" value="1"/>
</dbReference>
<reference evidence="1" key="2">
    <citation type="submission" date="2011-01" db="EMBL/GenBank/DDBJ databases">
        <title>The Non-contiguous Finished genome of Clostridium papyrosolvens.</title>
        <authorList>
            <person name="Lucas S."/>
            <person name="Copeland A."/>
            <person name="Lapidus A."/>
            <person name="Cheng J.-F."/>
            <person name="Goodwin L."/>
            <person name="Pitluck S."/>
            <person name="Misra M."/>
            <person name="Chertkov O."/>
            <person name="Detter J.C."/>
            <person name="Han C."/>
            <person name="Tapia R."/>
            <person name="Land M."/>
            <person name="Hauser L."/>
            <person name="Kyrpides N."/>
            <person name="Ivanova N."/>
            <person name="Pagani I."/>
            <person name="Mouttaki H."/>
            <person name="He Z."/>
            <person name="Zhou J."/>
            <person name="Hemme C.L."/>
            <person name="Woyke T."/>
        </authorList>
    </citation>
    <scope>NUCLEOTIDE SEQUENCE [LARGE SCALE GENOMIC DNA]</scope>
    <source>
        <strain evidence="1">DSM 2782</strain>
    </source>
</reference>
<dbReference type="AlphaFoldDB" id="F1TBG1"/>
<proteinExistence type="predicted"/>
<keyword evidence="2" id="KW-1185">Reference proteome</keyword>
<sequence length="186" mass="21279">MGTTTREEAWELLTEYNKDAFHLKHAQVVEGVMRYFARQLGYSEEEDFWGIVGLLHDLDFEQYPEEHCIKQQEIMKERGIDPLIIHATASHGYALTVDIKPEHQMEKVLYAVDELTGLIGAVALMRPSKSVSDLELKSVKKKYKTSNFAAGCSREVIERGAELLGWELDYLIQQTILAMRECEAVD</sequence>
<dbReference type="GO" id="GO:0016787">
    <property type="term" value="F:hydrolase activity"/>
    <property type="evidence" value="ECO:0007669"/>
    <property type="project" value="UniProtKB-KW"/>
</dbReference>
<accession>F1TBG1</accession>
<dbReference type="eggNOG" id="COG2316">
    <property type="taxonomic scope" value="Bacteria"/>
</dbReference>
<evidence type="ECO:0000313" key="2">
    <source>
        <dbReference type="Proteomes" id="UP000003860"/>
    </source>
</evidence>
<evidence type="ECO:0000313" key="1">
    <source>
        <dbReference type="EMBL" id="EGD48365.1"/>
    </source>
</evidence>
<dbReference type="SUPFAM" id="SSF109604">
    <property type="entry name" value="HD-domain/PDEase-like"/>
    <property type="match status" value="1"/>
</dbReference>
<dbReference type="RefSeq" id="WP_004618510.1">
    <property type="nucleotide sequence ID" value="NZ_ACXX02000004.1"/>
</dbReference>
<protein>
    <submittedName>
        <fullName evidence="1">Metal dependent phosphohydrolase</fullName>
    </submittedName>
</protein>
<dbReference type="STRING" id="588581.Cpap_2517"/>
<comment type="caution">
    <text evidence="1">The sequence shown here is derived from an EMBL/GenBank/DDBJ whole genome shotgun (WGS) entry which is preliminary data.</text>
</comment>
<dbReference type="EMBL" id="ACXX02000004">
    <property type="protein sequence ID" value="EGD48365.1"/>
    <property type="molecule type" value="Genomic_DNA"/>
</dbReference>
<dbReference type="PANTHER" id="PTHR38659:SF2">
    <property type="entry name" value="HDIG DOMAIN PROTEIN"/>
    <property type="match status" value="1"/>
</dbReference>
<name>F1TBG1_9FIRM</name>
<organism evidence="1 2">
    <name type="scientific">Ruminiclostridium papyrosolvens DSM 2782</name>
    <dbReference type="NCBI Taxonomy" id="588581"/>
    <lineage>
        <taxon>Bacteria</taxon>
        <taxon>Bacillati</taxon>
        <taxon>Bacillota</taxon>
        <taxon>Clostridia</taxon>
        <taxon>Eubacteriales</taxon>
        <taxon>Oscillospiraceae</taxon>
        <taxon>Ruminiclostridium</taxon>
    </lineage>
</organism>
<dbReference type="Gene3D" id="1.10.3210.10">
    <property type="entry name" value="Hypothetical protein af1432"/>
    <property type="match status" value="1"/>
</dbReference>
<gene>
    <name evidence="1" type="ORF">Cpap_2517</name>
</gene>
<dbReference type="OrthoDB" id="9801160at2"/>
<dbReference type="Proteomes" id="UP000003860">
    <property type="component" value="Unassembled WGS sequence"/>
</dbReference>